<dbReference type="PRINTS" id="PR00260">
    <property type="entry name" value="CHEMTRNSDUCR"/>
</dbReference>
<dbReference type="InterPro" id="IPR004089">
    <property type="entry name" value="MCPsignal_dom"/>
</dbReference>
<dbReference type="PANTHER" id="PTHR43531">
    <property type="entry name" value="PROTEIN ICFG"/>
    <property type="match status" value="1"/>
</dbReference>
<dbReference type="AlphaFoldDB" id="A0A845GAY4"/>
<organism evidence="10 11">
    <name type="scientific">Duganella vulcania</name>
    <dbReference type="NCBI Taxonomy" id="2692166"/>
    <lineage>
        <taxon>Bacteria</taxon>
        <taxon>Pseudomonadati</taxon>
        <taxon>Pseudomonadota</taxon>
        <taxon>Betaproteobacteria</taxon>
        <taxon>Burkholderiales</taxon>
        <taxon>Oxalobacteraceae</taxon>
        <taxon>Telluria group</taxon>
        <taxon>Duganella</taxon>
    </lineage>
</organism>
<comment type="similarity">
    <text evidence="3">Belongs to the methyl-accepting chemotaxis (MCP) protein family.</text>
</comment>
<evidence type="ECO:0000256" key="2">
    <source>
        <dbReference type="ARBA" id="ARBA00022481"/>
    </source>
</evidence>
<evidence type="ECO:0000256" key="6">
    <source>
        <dbReference type="SAM" id="MobiDB-lite"/>
    </source>
</evidence>
<keyword evidence="2" id="KW-0488">Methylation</keyword>
<evidence type="ECO:0000256" key="1">
    <source>
        <dbReference type="ARBA" id="ARBA00004370"/>
    </source>
</evidence>
<comment type="caution">
    <text evidence="10">The sequence shown here is derived from an EMBL/GenBank/DDBJ whole genome shotgun (WGS) entry which is preliminary data.</text>
</comment>
<evidence type="ECO:0000313" key="10">
    <source>
        <dbReference type="EMBL" id="MYM90027.1"/>
    </source>
</evidence>
<keyword evidence="7" id="KW-0812">Transmembrane</keyword>
<evidence type="ECO:0000256" key="3">
    <source>
        <dbReference type="ARBA" id="ARBA00029447"/>
    </source>
</evidence>
<feature type="region of interest" description="Disordered" evidence="6">
    <location>
        <begin position="539"/>
        <end position="574"/>
    </location>
</feature>
<dbReference type="Gene3D" id="1.10.287.950">
    <property type="entry name" value="Methyl-accepting chemotaxis protein"/>
    <property type="match status" value="1"/>
</dbReference>
<feature type="coiled-coil region" evidence="5">
    <location>
        <begin position="486"/>
        <end position="513"/>
    </location>
</feature>
<feature type="compositionally biased region" description="Low complexity" evidence="6">
    <location>
        <begin position="539"/>
        <end position="568"/>
    </location>
</feature>
<evidence type="ECO:0000256" key="4">
    <source>
        <dbReference type="PROSITE-ProRule" id="PRU00284"/>
    </source>
</evidence>
<dbReference type="GO" id="GO:0007165">
    <property type="term" value="P:signal transduction"/>
    <property type="evidence" value="ECO:0007669"/>
    <property type="project" value="UniProtKB-KW"/>
</dbReference>
<dbReference type="CDD" id="cd06225">
    <property type="entry name" value="HAMP"/>
    <property type="match status" value="1"/>
</dbReference>
<feature type="domain" description="Methyl-accepting transducer" evidence="8">
    <location>
        <begin position="268"/>
        <end position="497"/>
    </location>
</feature>
<evidence type="ECO:0000313" key="11">
    <source>
        <dbReference type="Proteomes" id="UP000470302"/>
    </source>
</evidence>
<evidence type="ECO:0000259" key="9">
    <source>
        <dbReference type="PROSITE" id="PS50885"/>
    </source>
</evidence>
<keyword evidence="4" id="KW-0807">Transducer</keyword>
<reference evidence="10 11" key="1">
    <citation type="submission" date="2020-01" db="EMBL/GenBank/DDBJ databases">
        <title>Novel species isolated from a subtropical stream in China.</title>
        <authorList>
            <person name="Lu H."/>
        </authorList>
    </citation>
    <scope>NUCLEOTIDE SEQUENCE [LARGE SCALE GENOMIC DNA]</scope>
    <source>
        <strain evidence="10 11">FT82W</strain>
    </source>
</reference>
<dbReference type="Pfam" id="PF00015">
    <property type="entry name" value="MCPsignal"/>
    <property type="match status" value="1"/>
</dbReference>
<evidence type="ECO:0000256" key="7">
    <source>
        <dbReference type="SAM" id="Phobius"/>
    </source>
</evidence>
<evidence type="ECO:0000259" key="8">
    <source>
        <dbReference type="PROSITE" id="PS50111"/>
    </source>
</evidence>
<proteinExistence type="inferred from homology"/>
<dbReference type="PANTHER" id="PTHR43531:SF14">
    <property type="entry name" value="METHYL-ACCEPTING CHEMOTAXIS PROTEIN I-RELATED"/>
    <property type="match status" value="1"/>
</dbReference>
<dbReference type="SUPFAM" id="SSF58104">
    <property type="entry name" value="Methyl-accepting chemotaxis protein (MCP) signaling domain"/>
    <property type="match status" value="1"/>
</dbReference>
<evidence type="ECO:0000256" key="5">
    <source>
        <dbReference type="SAM" id="Coils"/>
    </source>
</evidence>
<dbReference type="PROSITE" id="PS50885">
    <property type="entry name" value="HAMP"/>
    <property type="match status" value="1"/>
</dbReference>
<protein>
    <submittedName>
        <fullName evidence="10">Methyl-accepting chemotaxis protein</fullName>
    </submittedName>
</protein>
<dbReference type="InterPro" id="IPR004090">
    <property type="entry name" value="Chemotax_Me-accpt_rcpt"/>
</dbReference>
<keyword evidence="5" id="KW-0175">Coiled coil</keyword>
<keyword evidence="7" id="KW-1133">Transmembrane helix</keyword>
<sequence>MTITKRLILTLSLALLALIFVGITGLTQLSTAQQRLEVVQSRLIPSIAGLNMAKGYLADSRLAGYRLSVFSNLADKTALDKAYSDAHAKFDEVIETYAKEHIFDETDRKMLEADKANMAAYRQALVPFLAGAHAGDMDAVRATLLAGTPLALSAAAVKKGFDDHIAYNNKLIADVREASDAAYKFAFRLLVSVVLLGLLVTGALAWQLYVIIKGSLASIRGTLEDVSQSLDLTHQIKVERMDEIGHTAVAFNKLLEQIAGVIDTVRASTIAVGSASQDIASGTGDLSQRTSSQAAALEQTAASMEQLTSTVGQNADNARQANQLARSASDVAAQGGSVVEQVVVTMGSINESSRKIVDIISVIDGIAFQTNILALNAAVEAARAGEQGRGFAVVATEVRNLAQRSAAAAKEIKALIDDSVEKVGSGTKLVEQAGTTMHEVVASIKQVTDIVGEISAATQEQNDGIAQVHQAVTQMDQTTQQNSALVEQTAAAAQTLREQADKLERVVSAFKINASYAAQAAPAARPAPVRAAAPVVASLPKAAAARPKPAAKPAAPAPKKLKASAASADEWEEF</sequence>
<dbReference type="InterPro" id="IPR003660">
    <property type="entry name" value="HAMP_dom"/>
</dbReference>
<name>A0A845GAY4_9BURK</name>
<keyword evidence="7" id="KW-0472">Membrane</keyword>
<dbReference type="Proteomes" id="UP000470302">
    <property type="component" value="Unassembled WGS sequence"/>
</dbReference>
<dbReference type="InterPro" id="IPR051310">
    <property type="entry name" value="MCP_chemotaxis"/>
</dbReference>
<comment type="subcellular location">
    <subcellularLocation>
        <location evidence="1">Membrane</location>
    </subcellularLocation>
</comment>
<feature type="domain" description="HAMP" evidence="9">
    <location>
        <begin position="216"/>
        <end position="263"/>
    </location>
</feature>
<accession>A0A845GAY4</accession>
<dbReference type="PROSITE" id="PS50111">
    <property type="entry name" value="CHEMOTAXIS_TRANSDUC_2"/>
    <property type="match status" value="1"/>
</dbReference>
<dbReference type="GO" id="GO:0004888">
    <property type="term" value="F:transmembrane signaling receptor activity"/>
    <property type="evidence" value="ECO:0007669"/>
    <property type="project" value="InterPro"/>
</dbReference>
<dbReference type="InterPro" id="IPR024478">
    <property type="entry name" value="HlyB_4HB_MCP"/>
</dbReference>
<dbReference type="RefSeq" id="WP_161098864.1">
    <property type="nucleotide sequence ID" value="NZ_WWCW01000099.1"/>
</dbReference>
<dbReference type="GO" id="GO:0006935">
    <property type="term" value="P:chemotaxis"/>
    <property type="evidence" value="ECO:0007669"/>
    <property type="project" value="InterPro"/>
</dbReference>
<dbReference type="GO" id="GO:0005886">
    <property type="term" value="C:plasma membrane"/>
    <property type="evidence" value="ECO:0007669"/>
    <property type="project" value="TreeGrafter"/>
</dbReference>
<feature type="transmembrane region" description="Helical" evidence="7">
    <location>
        <begin position="185"/>
        <end position="212"/>
    </location>
</feature>
<dbReference type="FunFam" id="1.10.287.950:FF:000001">
    <property type="entry name" value="Methyl-accepting chemotaxis sensory transducer"/>
    <property type="match status" value="1"/>
</dbReference>
<dbReference type="SMART" id="SM00283">
    <property type="entry name" value="MA"/>
    <property type="match status" value="1"/>
</dbReference>
<dbReference type="EMBL" id="WWCW01000099">
    <property type="protein sequence ID" value="MYM90027.1"/>
    <property type="molecule type" value="Genomic_DNA"/>
</dbReference>
<gene>
    <name evidence="10" type="ORF">GTP91_23005</name>
</gene>
<dbReference type="CDD" id="cd11386">
    <property type="entry name" value="MCP_signal"/>
    <property type="match status" value="1"/>
</dbReference>
<dbReference type="Pfam" id="PF12729">
    <property type="entry name" value="4HB_MCP_1"/>
    <property type="match status" value="1"/>
</dbReference>